<dbReference type="EMBL" id="MGJI01000017">
    <property type="protein sequence ID" value="OGN04787.1"/>
    <property type="molecule type" value="Genomic_DNA"/>
</dbReference>
<evidence type="ECO:0000313" key="3">
    <source>
        <dbReference type="Proteomes" id="UP000177507"/>
    </source>
</evidence>
<evidence type="ECO:0000259" key="1">
    <source>
        <dbReference type="Pfam" id="PF13847"/>
    </source>
</evidence>
<evidence type="ECO:0000313" key="2">
    <source>
        <dbReference type="EMBL" id="OGN04787.1"/>
    </source>
</evidence>
<name>A0A1F8EV91_9BACT</name>
<dbReference type="STRING" id="1802668.A2831_01975"/>
<dbReference type="InterPro" id="IPR029063">
    <property type="entry name" value="SAM-dependent_MTases_sf"/>
</dbReference>
<dbReference type="Gene3D" id="3.40.50.150">
    <property type="entry name" value="Vaccinia Virus protein VP39"/>
    <property type="match status" value="1"/>
</dbReference>
<accession>A0A1F8EV91</accession>
<protein>
    <recommendedName>
        <fullName evidence="1">Methyltransferase domain-containing protein</fullName>
    </recommendedName>
</protein>
<organism evidence="2 3">
    <name type="scientific">Candidatus Yanofskybacteria bacterium RIFCSPHIGHO2_01_FULL_44_17</name>
    <dbReference type="NCBI Taxonomy" id="1802668"/>
    <lineage>
        <taxon>Bacteria</taxon>
        <taxon>Candidatus Yanofskyibacteriota</taxon>
    </lineage>
</organism>
<dbReference type="Pfam" id="PF13847">
    <property type="entry name" value="Methyltransf_31"/>
    <property type="match status" value="1"/>
</dbReference>
<dbReference type="AlphaFoldDB" id="A0A1F8EV91"/>
<comment type="caution">
    <text evidence="2">The sequence shown here is derived from an EMBL/GenBank/DDBJ whole genome shotgun (WGS) entry which is preliminary data.</text>
</comment>
<sequence length="184" mass="19725">MVHAAGSGGFMDPERIASSFGLTEGMRVADFGSGAGYFTIIIAKKVGESGLVTAVDIMLSSLETLRAKAKTEGLSNIETIRSNLEILGSSGLANDSQDLVLLANILFQNSNKGPIITEARRVLMPGGTLIVIDWRKGAGGFGPPDDLRTDEEEMKRLTIGNDGLQYVRETDAGIFHYGMIFKKL</sequence>
<dbReference type="InterPro" id="IPR025714">
    <property type="entry name" value="Methyltranfer_dom"/>
</dbReference>
<dbReference type="SUPFAM" id="SSF53335">
    <property type="entry name" value="S-adenosyl-L-methionine-dependent methyltransferases"/>
    <property type="match status" value="1"/>
</dbReference>
<dbReference type="Proteomes" id="UP000177507">
    <property type="component" value="Unassembled WGS sequence"/>
</dbReference>
<reference evidence="2 3" key="1">
    <citation type="journal article" date="2016" name="Nat. Commun.">
        <title>Thousands of microbial genomes shed light on interconnected biogeochemical processes in an aquifer system.</title>
        <authorList>
            <person name="Anantharaman K."/>
            <person name="Brown C.T."/>
            <person name="Hug L.A."/>
            <person name="Sharon I."/>
            <person name="Castelle C.J."/>
            <person name="Probst A.J."/>
            <person name="Thomas B.C."/>
            <person name="Singh A."/>
            <person name="Wilkins M.J."/>
            <person name="Karaoz U."/>
            <person name="Brodie E.L."/>
            <person name="Williams K.H."/>
            <person name="Hubbard S.S."/>
            <person name="Banfield J.F."/>
        </authorList>
    </citation>
    <scope>NUCLEOTIDE SEQUENCE [LARGE SCALE GENOMIC DNA]</scope>
</reference>
<proteinExistence type="predicted"/>
<feature type="domain" description="Methyltransferase" evidence="1">
    <location>
        <begin position="23"/>
        <end position="135"/>
    </location>
</feature>
<gene>
    <name evidence="2" type="ORF">A2831_01975</name>
</gene>
<dbReference type="CDD" id="cd02440">
    <property type="entry name" value="AdoMet_MTases"/>
    <property type="match status" value="1"/>
</dbReference>